<dbReference type="AlphaFoldDB" id="A0A5J4WA59"/>
<reference evidence="1 2" key="1">
    <citation type="submission" date="2019-03" db="EMBL/GenBank/DDBJ databases">
        <title>Single cell metagenomics reveals metabolic interactions within the superorganism composed of flagellate Streblomastix strix and complex community of Bacteroidetes bacteria on its surface.</title>
        <authorList>
            <person name="Treitli S.C."/>
            <person name="Kolisko M."/>
            <person name="Husnik F."/>
            <person name="Keeling P."/>
            <person name="Hampl V."/>
        </authorList>
    </citation>
    <scope>NUCLEOTIDE SEQUENCE [LARGE SCALE GENOMIC DNA]</scope>
    <source>
        <strain evidence="1">ST1C</strain>
    </source>
</reference>
<comment type="caution">
    <text evidence="1">The sequence shown here is derived from an EMBL/GenBank/DDBJ whole genome shotgun (WGS) entry which is preliminary data.</text>
</comment>
<protein>
    <submittedName>
        <fullName evidence="1">Uncharacterized protein</fullName>
    </submittedName>
</protein>
<dbReference type="EMBL" id="SNRW01002751">
    <property type="protein sequence ID" value="KAA6391814.1"/>
    <property type="molecule type" value="Genomic_DNA"/>
</dbReference>
<name>A0A5J4WA59_9EUKA</name>
<accession>A0A5J4WA59</accession>
<organism evidence="1 2">
    <name type="scientific">Streblomastix strix</name>
    <dbReference type="NCBI Taxonomy" id="222440"/>
    <lineage>
        <taxon>Eukaryota</taxon>
        <taxon>Metamonada</taxon>
        <taxon>Preaxostyla</taxon>
        <taxon>Oxymonadida</taxon>
        <taxon>Streblomastigidae</taxon>
        <taxon>Streblomastix</taxon>
    </lineage>
</organism>
<gene>
    <name evidence="1" type="ORF">EZS28_012663</name>
</gene>
<sequence>MSDVQGCRTEQSGEAIITHYEEEEEEYQDGYKVNKEERDAYLNEDITVYSELDIYIRDVLIGENDSELNGVYQDDDEEY</sequence>
<evidence type="ECO:0000313" key="2">
    <source>
        <dbReference type="Proteomes" id="UP000324800"/>
    </source>
</evidence>
<proteinExistence type="predicted"/>
<dbReference type="Proteomes" id="UP000324800">
    <property type="component" value="Unassembled WGS sequence"/>
</dbReference>
<evidence type="ECO:0000313" key="1">
    <source>
        <dbReference type="EMBL" id="KAA6391814.1"/>
    </source>
</evidence>